<dbReference type="InterPro" id="IPR018062">
    <property type="entry name" value="HTH_AraC-typ_CS"/>
</dbReference>
<dbReference type="EMBL" id="WVDC01000001">
    <property type="protein sequence ID" value="NKW41506.1"/>
    <property type="molecule type" value="Genomic_DNA"/>
</dbReference>
<dbReference type="Gene3D" id="2.60.120.10">
    <property type="entry name" value="Jelly Rolls"/>
    <property type="match status" value="1"/>
</dbReference>
<dbReference type="SUPFAM" id="SSF51182">
    <property type="entry name" value="RmlC-like cupins"/>
    <property type="match status" value="1"/>
</dbReference>
<evidence type="ECO:0000313" key="8">
    <source>
        <dbReference type="EMBL" id="MBM4566092.1"/>
    </source>
</evidence>
<dbReference type="PROSITE" id="PS00041">
    <property type="entry name" value="HTH_ARAC_FAMILY_1"/>
    <property type="match status" value="1"/>
</dbReference>
<keyword evidence="2" id="KW-0805">Transcription regulation</keyword>
<dbReference type="FunFam" id="1.10.10.60:FF:000132">
    <property type="entry name" value="AraC family transcriptional regulator"/>
    <property type="match status" value="1"/>
</dbReference>
<reference evidence="10" key="3">
    <citation type="journal article" date="2020" name="Environ. Microbiol.">
        <title>The novel and transferable erm(51) gene confers Macrolides, Lincosamides, and Streptogramins B (MLSB) resistance to clonal Rhodococcus equi in the environment.</title>
        <authorList>
            <person name="Huber L."/>
            <person name="Giguere S."/>
            <person name="Slovis N.M."/>
            <person name="Alvarez-Narvaez S."/>
            <person name="Hart K.A."/>
            <person name="Greiter M."/>
            <person name="Morris E.R.A."/>
            <person name="Cohen N.D."/>
        </authorList>
    </citation>
    <scope>NUCLEOTIDE SEQUENCE</scope>
    <source>
        <strain evidence="10">Lh_116_1</strain>
        <strain evidence="11">Lh_16_1</strain>
    </source>
</reference>
<feature type="domain" description="HTH araC/xylS-type" evidence="7">
    <location>
        <begin position="162"/>
        <end position="259"/>
    </location>
</feature>
<sequence length="266" mass="29059">MSIACESRPAPGPRAVAYPYSMTTGAHRCPVRRSWRPHSHPEHELLWGPTGGSLQVAVDGIDWIVPPDTGLWVPAGLVHAASAAPGTTFYCTYFRPEARACPWTRPGLFGVSPLLREVLLHMHREDMPDEARARAEQVAFDMLAPLDERIDVVPLPADPRARLVAEALLANPGDRRNLAEWAETAGASVRTLTRVFSQGTGMTFAQWRTDVRMRAAVRYLEAGVPVSVVGRRVGYDTASAFVAVFRRATGRTPGTVLAEGRIRSTA</sequence>
<evidence type="ECO:0000313" key="13">
    <source>
        <dbReference type="Proteomes" id="UP000193518"/>
    </source>
</evidence>
<reference evidence="12 13" key="1">
    <citation type="journal article" date="2016" name="Genome Biol. Evol.">
        <title>Pangenome and Phylogenomic Analysis of the Pathogenic Actinobacterium Rhodococcus equi.</title>
        <authorList>
            <person name="Anastasi E."/>
            <person name="MacArthur I."/>
            <person name="Scortti M."/>
            <person name="Alvarez S."/>
            <person name="Giguere S."/>
            <person name="Vazquez-Boland J.A."/>
        </authorList>
    </citation>
    <scope>NUCLEOTIDE SEQUENCE [LARGE SCALE GENOMIC DNA]</scope>
    <source>
        <strain evidence="12 13">PAM1271</strain>
    </source>
</reference>
<dbReference type="InterPro" id="IPR014710">
    <property type="entry name" value="RmlC-like_jellyroll"/>
</dbReference>
<dbReference type="CDD" id="cd06124">
    <property type="entry name" value="cupin_NimR-like_N"/>
    <property type="match status" value="1"/>
</dbReference>
<dbReference type="GO" id="GO:0003700">
    <property type="term" value="F:DNA-binding transcription factor activity"/>
    <property type="evidence" value="ECO:0007669"/>
    <property type="project" value="InterPro"/>
</dbReference>
<dbReference type="Pfam" id="PF12833">
    <property type="entry name" value="HTH_18"/>
    <property type="match status" value="1"/>
</dbReference>
<dbReference type="PANTHER" id="PTHR11019:SF199">
    <property type="entry name" value="HTH-TYPE TRANSCRIPTIONAL REGULATOR NIMR"/>
    <property type="match status" value="1"/>
</dbReference>
<evidence type="ECO:0000313" key="12">
    <source>
        <dbReference type="EMBL" id="ORM21122.1"/>
    </source>
</evidence>
<dbReference type="Proteomes" id="UP000603463">
    <property type="component" value="Unassembled WGS sequence"/>
</dbReference>
<dbReference type="InterPro" id="IPR003313">
    <property type="entry name" value="AraC-bd"/>
</dbReference>
<evidence type="ECO:0000256" key="2">
    <source>
        <dbReference type="ARBA" id="ARBA00023015"/>
    </source>
</evidence>
<dbReference type="Proteomes" id="UP000193518">
    <property type="component" value="Unassembled WGS sequence"/>
</dbReference>
<dbReference type="SUPFAM" id="SSF46689">
    <property type="entry name" value="Homeodomain-like"/>
    <property type="match status" value="1"/>
</dbReference>
<evidence type="ECO:0000256" key="3">
    <source>
        <dbReference type="ARBA" id="ARBA00023125"/>
    </source>
</evidence>
<keyword evidence="1" id="KW-0678">Repressor</keyword>
<keyword evidence="3" id="KW-0238">DNA-binding</keyword>
<evidence type="ECO:0000313" key="10">
    <source>
        <dbReference type="EMBL" id="NKT78796.1"/>
    </source>
</evidence>
<reference evidence="8" key="2">
    <citation type="submission" date="2019-11" db="EMBL/GenBank/DDBJ databases">
        <title>Spread of Macrolides and rifampicin resistant Rhodococcus equi in clinical isolates in the USA.</title>
        <authorList>
            <person name="Alvarez-Narvaez S."/>
            <person name="Huber L."/>
            <person name="Cohen N.D."/>
            <person name="Slovis N."/>
            <person name="Greiter M."/>
            <person name="Giguere S."/>
            <person name="Hart K."/>
        </authorList>
    </citation>
    <scope>NUCLEOTIDE SEQUENCE</scope>
    <source>
        <strain evidence="8">Lh_17</strain>
        <strain evidence="9">Lh_38</strain>
    </source>
</reference>
<evidence type="ECO:0000313" key="9">
    <source>
        <dbReference type="EMBL" id="MBM4629096.1"/>
    </source>
</evidence>
<dbReference type="EMBL" id="WUXR01000005">
    <property type="protein sequence ID" value="MBM4566092.1"/>
    <property type="molecule type" value="Genomic_DNA"/>
</dbReference>
<organism evidence="10 14">
    <name type="scientific">Rhodococcus hoagii</name>
    <name type="common">Corynebacterium equii</name>
    <dbReference type="NCBI Taxonomy" id="43767"/>
    <lineage>
        <taxon>Bacteria</taxon>
        <taxon>Bacillati</taxon>
        <taxon>Actinomycetota</taxon>
        <taxon>Actinomycetes</taxon>
        <taxon>Mycobacteriales</taxon>
        <taxon>Nocardiaceae</taxon>
        <taxon>Prescottella</taxon>
    </lineage>
</organism>
<evidence type="ECO:0000256" key="1">
    <source>
        <dbReference type="ARBA" id="ARBA00022491"/>
    </source>
</evidence>
<dbReference type="Proteomes" id="UP000608063">
    <property type="component" value="Unassembled WGS sequence"/>
</dbReference>
<evidence type="ECO:0000313" key="14">
    <source>
        <dbReference type="Proteomes" id="UP000603463"/>
    </source>
</evidence>
<dbReference type="Proteomes" id="UP000808906">
    <property type="component" value="Unassembled WGS sequence"/>
</dbReference>
<evidence type="ECO:0000256" key="4">
    <source>
        <dbReference type="ARBA" id="ARBA00023163"/>
    </source>
</evidence>
<dbReference type="RefSeq" id="WP_022597547.1">
    <property type="nucleotide sequence ID" value="NZ_AP024181.1"/>
</dbReference>
<dbReference type="InterPro" id="IPR018060">
    <property type="entry name" value="HTH_AraC"/>
</dbReference>
<dbReference type="Proteomes" id="UP000738270">
    <property type="component" value="Unassembled WGS sequence"/>
</dbReference>
<dbReference type="PROSITE" id="PS01124">
    <property type="entry name" value="HTH_ARAC_FAMILY_2"/>
    <property type="match status" value="1"/>
</dbReference>
<dbReference type="Pfam" id="PF02311">
    <property type="entry name" value="AraC_binding"/>
    <property type="match status" value="1"/>
</dbReference>
<dbReference type="EMBL" id="LWIC01000012">
    <property type="protein sequence ID" value="ORM21122.1"/>
    <property type="molecule type" value="Genomic_DNA"/>
</dbReference>
<dbReference type="SMART" id="SM00342">
    <property type="entry name" value="HTH_ARAC"/>
    <property type="match status" value="1"/>
</dbReference>
<evidence type="ECO:0000256" key="6">
    <source>
        <dbReference type="ARBA" id="ARBA00079449"/>
    </source>
</evidence>
<name>A0A9Q5EZG9_RHOHA</name>
<dbReference type="Gene3D" id="1.10.10.60">
    <property type="entry name" value="Homeodomain-like"/>
    <property type="match status" value="2"/>
</dbReference>
<keyword evidence="4" id="KW-0804">Transcription</keyword>
<evidence type="ECO:0000259" key="7">
    <source>
        <dbReference type="PROSITE" id="PS01124"/>
    </source>
</evidence>
<dbReference type="EMBL" id="WVBC01000030">
    <property type="protein sequence ID" value="NKT78796.1"/>
    <property type="molecule type" value="Genomic_DNA"/>
</dbReference>
<dbReference type="InterPro" id="IPR009057">
    <property type="entry name" value="Homeodomain-like_sf"/>
</dbReference>
<dbReference type="EMBL" id="WUXD01000061">
    <property type="protein sequence ID" value="MBM4629096.1"/>
    <property type="molecule type" value="Genomic_DNA"/>
</dbReference>
<comment type="caution">
    <text evidence="10">The sequence shown here is derived from an EMBL/GenBank/DDBJ whole genome shotgun (WGS) entry which is preliminary data.</text>
</comment>
<dbReference type="GO" id="GO:0043565">
    <property type="term" value="F:sequence-specific DNA binding"/>
    <property type="evidence" value="ECO:0007669"/>
    <property type="project" value="InterPro"/>
</dbReference>
<dbReference type="InterPro" id="IPR011051">
    <property type="entry name" value="RmlC_Cupin_sf"/>
</dbReference>
<gene>
    <name evidence="12" type="ORF">A5N68_22555</name>
    <name evidence="8" type="ORF">GS441_11790</name>
    <name evidence="9" type="ORF">GS453_20560</name>
    <name evidence="10" type="ORF">GS882_11860</name>
    <name evidence="11" type="ORF">GS947_07710</name>
</gene>
<evidence type="ECO:0000313" key="11">
    <source>
        <dbReference type="EMBL" id="NKW41506.1"/>
    </source>
</evidence>
<dbReference type="PANTHER" id="PTHR11019">
    <property type="entry name" value="HTH-TYPE TRANSCRIPTIONAL REGULATOR NIMR"/>
    <property type="match status" value="1"/>
</dbReference>
<evidence type="ECO:0000256" key="5">
    <source>
        <dbReference type="ARBA" id="ARBA00074140"/>
    </source>
</evidence>
<protein>
    <recommendedName>
        <fullName evidence="5">HTH-type transcriptional regulator RipA</fullName>
    </recommendedName>
    <alternativeName>
        <fullName evidence="6">Repressor of iron proteins A</fullName>
    </alternativeName>
</protein>
<proteinExistence type="predicted"/>
<dbReference type="AlphaFoldDB" id="A0A9Q5EZG9"/>
<accession>A0A9Q5EZG9</accession>